<protein>
    <recommendedName>
        <fullName evidence="5 14">GDP-Man:Man(3)GlcNAc(2)-PP-Dol alpha-1,2-mannosyltransferase</fullName>
        <ecNumber evidence="4 14">2.4.1.131</ecNumber>
    </recommendedName>
</protein>
<evidence type="ECO:0000259" key="16">
    <source>
        <dbReference type="Pfam" id="PF00534"/>
    </source>
</evidence>
<keyword evidence="6 14" id="KW-0328">Glycosyltransferase</keyword>
<evidence type="ECO:0000259" key="17">
    <source>
        <dbReference type="Pfam" id="PF15924"/>
    </source>
</evidence>
<dbReference type="Gene3D" id="3.40.50.2000">
    <property type="entry name" value="Glycogen Phosphorylase B"/>
    <property type="match status" value="1"/>
</dbReference>
<dbReference type="CDD" id="cd03806">
    <property type="entry name" value="GT4_ALG11-like"/>
    <property type="match status" value="1"/>
</dbReference>
<evidence type="ECO:0000256" key="11">
    <source>
        <dbReference type="ARBA" id="ARBA00023136"/>
    </source>
</evidence>
<accession>A0A813SRI4</accession>
<evidence type="ECO:0000256" key="12">
    <source>
        <dbReference type="ARBA" id="ARBA00045065"/>
    </source>
</evidence>
<dbReference type="InterPro" id="IPR031814">
    <property type="entry name" value="ALG11_N"/>
</dbReference>
<evidence type="ECO:0000256" key="3">
    <source>
        <dbReference type="ARBA" id="ARBA00009481"/>
    </source>
</evidence>
<feature type="domain" description="ALG11 mannosyltransferase N-terminal" evidence="17">
    <location>
        <begin position="45"/>
        <end position="251"/>
    </location>
</feature>
<comment type="pathway">
    <text evidence="2 14">Protein modification; protein glycosylation.</text>
</comment>
<gene>
    <name evidence="18" type="ORF">OXX778_LOCUS6428</name>
</gene>
<dbReference type="AlphaFoldDB" id="A0A813SRI4"/>
<keyword evidence="8" id="KW-0812">Transmembrane</keyword>
<dbReference type="PANTHER" id="PTHR45919:SF1">
    <property type="entry name" value="GDP-MAN:MAN(3)GLCNAC(2)-PP-DOL ALPHA-1,2-MANNOSYLTRANSFERASE"/>
    <property type="match status" value="1"/>
</dbReference>
<evidence type="ECO:0000256" key="2">
    <source>
        <dbReference type="ARBA" id="ARBA00004922"/>
    </source>
</evidence>
<evidence type="ECO:0000256" key="15">
    <source>
        <dbReference type="SAM" id="SignalP"/>
    </source>
</evidence>
<evidence type="ECO:0000256" key="7">
    <source>
        <dbReference type="ARBA" id="ARBA00022679"/>
    </source>
</evidence>
<dbReference type="GO" id="GO:0006487">
    <property type="term" value="P:protein N-linked glycosylation"/>
    <property type="evidence" value="ECO:0007669"/>
    <property type="project" value="TreeGrafter"/>
</dbReference>
<evidence type="ECO:0000313" key="19">
    <source>
        <dbReference type="Proteomes" id="UP000663879"/>
    </source>
</evidence>
<evidence type="ECO:0000256" key="9">
    <source>
        <dbReference type="ARBA" id="ARBA00022824"/>
    </source>
</evidence>
<dbReference type="GO" id="GO:0004377">
    <property type="term" value="F:GDP-Man:Man(3)GlcNAc(2)-PP-Dol alpha-1,2-mannosyltransferase activity"/>
    <property type="evidence" value="ECO:0007669"/>
    <property type="project" value="UniProtKB-UniRule"/>
</dbReference>
<keyword evidence="7 14" id="KW-0808">Transferase</keyword>
<dbReference type="PANTHER" id="PTHR45919">
    <property type="entry name" value="GDP-MAN:MAN(3)GLCNAC(2)-PP-DOL ALPHA-1,2-MANNOSYLTRANSFERASE"/>
    <property type="match status" value="1"/>
</dbReference>
<evidence type="ECO:0000256" key="8">
    <source>
        <dbReference type="ARBA" id="ARBA00022692"/>
    </source>
</evidence>
<evidence type="ECO:0000256" key="13">
    <source>
        <dbReference type="ARBA" id="ARBA00045128"/>
    </source>
</evidence>
<comment type="subcellular location">
    <subcellularLocation>
        <location evidence="1">Endoplasmic reticulum membrane</location>
        <topology evidence="1">Single-pass membrane protein</topology>
    </subcellularLocation>
</comment>
<comment type="catalytic activity">
    <reaction evidence="12 14">
        <text>an alpha-D-Man-(1-&gt;3)-[alpha-D-Man-(1-&gt;6)]-beta-D-Man-(1-&gt;4)-beta-D-GlcNAc-(1-&gt;4)-alpha-D-GlcNAc-diphospho-di-trans,poly-cis-dolichol + 2 GDP-alpha-D-mannose = an alpha-D-Man-(1-&gt;2)-alpha-D-Man-(1-&gt;2)-alpha-D-Man-(1-&gt;3)-[alpha-D-Man-(1-&gt;6)]-beta-D-Man-(1-&gt;4)-beta-D-GlcNAc-(1-&gt;4)-alpha-D-GlcNAc-diphospho-di-trans,poly-cis-dolichol + 2 GDP + 2 H(+)</text>
        <dbReference type="Rhea" id="RHEA:29523"/>
        <dbReference type="Rhea" id="RHEA-COMP:19515"/>
        <dbReference type="Rhea" id="RHEA-COMP:19516"/>
        <dbReference type="ChEBI" id="CHEBI:15378"/>
        <dbReference type="ChEBI" id="CHEBI:57527"/>
        <dbReference type="ChEBI" id="CHEBI:58189"/>
        <dbReference type="ChEBI" id="CHEBI:132511"/>
        <dbReference type="ChEBI" id="CHEBI:132515"/>
        <dbReference type="EC" id="2.4.1.131"/>
    </reaction>
    <physiologicalReaction direction="left-to-right" evidence="12 14">
        <dbReference type="Rhea" id="RHEA:29524"/>
    </physiologicalReaction>
</comment>
<feature type="signal peptide" evidence="15">
    <location>
        <begin position="1"/>
        <end position="19"/>
    </location>
</feature>
<dbReference type="EC" id="2.4.1.131" evidence="4 14"/>
<dbReference type="InterPro" id="IPR038013">
    <property type="entry name" value="ALG11"/>
</dbReference>
<evidence type="ECO:0000256" key="1">
    <source>
        <dbReference type="ARBA" id="ARBA00004389"/>
    </source>
</evidence>
<dbReference type="InterPro" id="IPR001296">
    <property type="entry name" value="Glyco_trans_1"/>
</dbReference>
<evidence type="ECO:0000313" key="18">
    <source>
        <dbReference type="EMBL" id="CAF0800194.1"/>
    </source>
</evidence>
<keyword evidence="10" id="KW-1133">Transmembrane helix</keyword>
<comment type="caution">
    <text evidence="18">The sequence shown here is derived from an EMBL/GenBank/DDBJ whole genome shotgun (WGS) entry which is preliminary data.</text>
</comment>
<evidence type="ECO:0000256" key="10">
    <source>
        <dbReference type="ARBA" id="ARBA00022989"/>
    </source>
</evidence>
<dbReference type="EMBL" id="CAJNOC010000761">
    <property type="protein sequence ID" value="CAF0800194.1"/>
    <property type="molecule type" value="Genomic_DNA"/>
</dbReference>
<comment type="similarity">
    <text evidence="3 14">Belongs to the glycosyltransferase group 1 family. Glycosyltransferase 4 subfamily.</text>
</comment>
<dbReference type="Pfam" id="PF15924">
    <property type="entry name" value="ALG11_N"/>
    <property type="match status" value="1"/>
</dbReference>
<feature type="chain" id="PRO_5032620027" description="GDP-Man:Man(3)GlcNAc(2)-PP-Dol alpha-1,2-mannosyltransferase" evidence="15">
    <location>
        <begin position="20"/>
        <end position="489"/>
    </location>
</feature>
<evidence type="ECO:0000256" key="4">
    <source>
        <dbReference type="ARBA" id="ARBA00012645"/>
    </source>
</evidence>
<dbReference type="GO" id="GO:0005789">
    <property type="term" value="C:endoplasmic reticulum membrane"/>
    <property type="evidence" value="ECO:0007669"/>
    <property type="project" value="UniProtKB-SubCell"/>
</dbReference>
<sequence>MILLLLNLGLLCLLLKLTSFLIKKLSKNKFSKFANLNDEKNPYFTVGFLHPFCNSGGGGERVLWSAIKALQDAYPNCICVVYTGDKVDSPDEFIKKANDRFNIQLSPTRTQFVYLKFRFLVLDKYYPVFTLLGQSLGSMLLGVEAFLKFIPDVYFETTGYAFTYPLFHYLANVAVCCYTHYPTISTDMLENVSRQVSTYNNRRLISQSQILTKAKMIYYKIFANIYSYCGRCSDCVMVNSSWTKGHINNLWSLAYRTQVVYPPCDVKKFDAIFNNEKHDKNFYISSVAQFRPEKNHQLQIRALGKFLQKLNELNTPKEEIEKVRLLLIGSCRDQDDQNRVDNLRALARELNIEDKVDFKLNFSFDNLLINLAESAVGIHSMIDEHFGIGVVECMAAGTVMLSHNSAGPKMDIVVPYKGEKTGFLAEDADGYAECLLQIYQMSHKKRNQIREAAREHVQKFSQEKFNENFLDAFNNFCYTKFIFNAEKRD</sequence>
<dbReference type="Proteomes" id="UP000663879">
    <property type="component" value="Unassembled WGS sequence"/>
</dbReference>
<keyword evidence="9 14" id="KW-0256">Endoplasmic reticulum</keyword>
<evidence type="ECO:0000256" key="5">
    <source>
        <dbReference type="ARBA" id="ARBA00022018"/>
    </source>
</evidence>
<keyword evidence="11" id="KW-0472">Membrane</keyword>
<dbReference type="SUPFAM" id="SSF53756">
    <property type="entry name" value="UDP-Glycosyltransferase/glycogen phosphorylase"/>
    <property type="match status" value="1"/>
</dbReference>
<name>A0A813SRI4_9BILA</name>
<dbReference type="UniPathway" id="UPA00378"/>
<evidence type="ECO:0000256" key="6">
    <source>
        <dbReference type="ARBA" id="ARBA00022676"/>
    </source>
</evidence>
<reference evidence="18" key="1">
    <citation type="submission" date="2021-02" db="EMBL/GenBank/DDBJ databases">
        <authorList>
            <person name="Nowell W R."/>
        </authorList>
    </citation>
    <scope>NUCLEOTIDE SEQUENCE</scope>
    <source>
        <strain evidence="18">Ploen Becks lab</strain>
    </source>
</reference>
<feature type="domain" description="Glycosyl transferase family 1" evidence="16">
    <location>
        <begin position="272"/>
        <end position="455"/>
    </location>
</feature>
<dbReference type="OrthoDB" id="2276068at2759"/>
<evidence type="ECO:0000256" key="14">
    <source>
        <dbReference type="RuleBase" id="RU367051"/>
    </source>
</evidence>
<keyword evidence="19" id="KW-1185">Reference proteome</keyword>
<proteinExistence type="inferred from homology"/>
<keyword evidence="15" id="KW-0732">Signal</keyword>
<dbReference type="Pfam" id="PF00534">
    <property type="entry name" value="Glycos_transf_1"/>
    <property type="match status" value="1"/>
</dbReference>
<organism evidence="18 19">
    <name type="scientific">Brachionus calyciflorus</name>
    <dbReference type="NCBI Taxonomy" id="104777"/>
    <lineage>
        <taxon>Eukaryota</taxon>
        <taxon>Metazoa</taxon>
        <taxon>Spiralia</taxon>
        <taxon>Gnathifera</taxon>
        <taxon>Rotifera</taxon>
        <taxon>Eurotatoria</taxon>
        <taxon>Monogononta</taxon>
        <taxon>Pseudotrocha</taxon>
        <taxon>Ploima</taxon>
        <taxon>Brachionidae</taxon>
        <taxon>Brachionus</taxon>
    </lineage>
</organism>
<comment type="function">
    <text evidence="13">GDP-Man:Man(3)GlcNAc(2)-PP-Dol alpha-1,2-mannosyltransferase that operates in the biosynthetic pathway of dolichol-linked oligosaccharides, the glycan precursors employed in protein asparagine (N)-glycosylation. The assembly of dolichol-linked oligosaccharides begins on the cytosolic side of the endoplasmic reticulum membrane and finishes in its lumen. The sequential addition of sugars to dolichol pyrophosphate produces dolichol-linked oligosaccharides containing fourteen sugars, including two GlcNAcs, nine mannoses and three glucoses. Once assembled, the oligosaccharide is transferred from the lipid to nascent proteins by oligosaccharyltransferases. Catalyzes, on the cytoplasmic face of the endoplasmic reticulum, the addition of the fourth and fifth mannose residues to the dolichol-linked oligosaccharide chain, to produce Man(5)GlcNAc(2)-PP-dolichol core oligosaccharide. Man(5)GlcNAc(2)-PP-dolichol is a substrate for ALG3, the following enzyme in the biosynthetic pathway.</text>
</comment>